<dbReference type="InterPro" id="IPR037525">
    <property type="entry name" value="Velvet_dom"/>
</dbReference>
<evidence type="ECO:0000256" key="3">
    <source>
        <dbReference type="ARBA" id="ARBA00023015"/>
    </source>
</evidence>
<evidence type="ECO:0000256" key="4">
    <source>
        <dbReference type="ARBA" id="ARBA00023163"/>
    </source>
</evidence>
<dbReference type="GO" id="GO:0005634">
    <property type="term" value="C:nucleus"/>
    <property type="evidence" value="ECO:0007669"/>
    <property type="project" value="UniProtKB-SubCell"/>
</dbReference>
<gene>
    <name evidence="7" type="ORF">CXG81DRAFT_2965</name>
</gene>
<dbReference type="InterPro" id="IPR021740">
    <property type="entry name" value="Velvet"/>
</dbReference>
<dbReference type="Gene3D" id="2.60.40.3960">
    <property type="entry name" value="Velvet domain"/>
    <property type="match status" value="1"/>
</dbReference>
<evidence type="ECO:0000313" key="7">
    <source>
        <dbReference type="EMBL" id="RKP01593.1"/>
    </source>
</evidence>
<dbReference type="InterPro" id="IPR038491">
    <property type="entry name" value="Velvet_dom_sf"/>
</dbReference>
<dbReference type="OrthoDB" id="5599552at2759"/>
<organism evidence="7 8">
    <name type="scientific">Caulochytrium protostelioides</name>
    <dbReference type="NCBI Taxonomy" id="1555241"/>
    <lineage>
        <taxon>Eukaryota</taxon>
        <taxon>Fungi</taxon>
        <taxon>Fungi incertae sedis</taxon>
        <taxon>Chytridiomycota</taxon>
        <taxon>Chytridiomycota incertae sedis</taxon>
        <taxon>Chytridiomycetes</taxon>
        <taxon>Caulochytriales</taxon>
        <taxon>Caulochytriaceae</taxon>
        <taxon>Caulochytrium</taxon>
    </lineage>
</organism>
<feature type="non-terminal residue" evidence="7">
    <location>
        <position position="189"/>
    </location>
</feature>
<keyword evidence="3" id="KW-0805">Transcription regulation</keyword>
<keyword evidence="8" id="KW-1185">Reference proteome</keyword>
<accession>A0A4P9X8H5</accession>
<evidence type="ECO:0000256" key="5">
    <source>
        <dbReference type="ARBA" id="ARBA00023242"/>
    </source>
</evidence>
<dbReference type="Proteomes" id="UP000274922">
    <property type="component" value="Unassembled WGS sequence"/>
</dbReference>
<dbReference type="PANTHER" id="PTHR33572:SF17">
    <property type="entry name" value="SEXUAL DEVELOPMENT REGULATOR VELC"/>
    <property type="match status" value="1"/>
</dbReference>
<sequence>LRIRQQPIRARMCGCGDKDRRAIDPPPIAQLVDAATGADAWAVSAFYVDRTVSSSSTGESAAVSAAVSAVTKTVVVPMPIPTSTRSSPLIGTLVACSMVLHDDQNVRGCFFIFPDLSVRYEGTFVLKLSLISLEGEPMPLLKGETTVASVVYTQPFRVYPPKAFPGMMASSALSRAFARQGCKLPIRRE</sequence>
<dbReference type="AlphaFoldDB" id="A0A4P9X8H5"/>
<keyword evidence="2" id="KW-0749">Sporulation</keyword>
<dbReference type="PROSITE" id="PS51821">
    <property type="entry name" value="VELVET"/>
    <property type="match status" value="1"/>
</dbReference>
<proteinExistence type="predicted"/>
<feature type="domain" description="Velvet" evidence="6">
    <location>
        <begin position="1"/>
        <end position="187"/>
    </location>
</feature>
<evidence type="ECO:0000259" key="6">
    <source>
        <dbReference type="PROSITE" id="PS51821"/>
    </source>
</evidence>
<protein>
    <recommendedName>
        <fullName evidence="6">Velvet domain-containing protein</fullName>
    </recommendedName>
</protein>
<evidence type="ECO:0000256" key="2">
    <source>
        <dbReference type="ARBA" id="ARBA00022969"/>
    </source>
</evidence>
<dbReference type="STRING" id="1555241.A0A4P9X8H5"/>
<evidence type="ECO:0000313" key="8">
    <source>
        <dbReference type="Proteomes" id="UP000274922"/>
    </source>
</evidence>
<dbReference type="Pfam" id="PF11754">
    <property type="entry name" value="Velvet"/>
    <property type="match status" value="2"/>
</dbReference>
<comment type="subcellular location">
    <subcellularLocation>
        <location evidence="1">Nucleus</location>
    </subcellularLocation>
</comment>
<feature type="non-terminal residue" evidence="7">
    <location>
        <position position="1"/>
    </location>
</feature>
<dbReference type="EMBL" id="ML014167">
    <property type="protein sequence ID" value="RKP01593.1"/>
    <property type="molecule type" value="Genomic_DNA"/>
</dbReference>
<keyword evidence="5" id="KW-0539">Nucleus</keyword>
<name>A0A4P9X8H5_9FUNG</name>
<evidence type="ECO:0000256" key="1">
    <source>
        <dbReference type="ARBA" id="ARBA00004123"/>
    </source>
</evidence>
<reference evidence="8" key="1">
    <citation type="journal article" date="2018" name="Nat. Microbiol.">
        <title>Leveraging single-cell genomics to expand the fungal tree of life.</title>
        <authorList>
            <person name="Ahrendt S.R."/>
            <person name="Quandt C.A."/>
            <person name="Ciobanu D."/>
            <person name="Clum A."/>
            <person name="Salamov A."/>
            <person name="Andreopoulos B."/>
            <person name="Cheng J.F."/>
            <person name="Woyke T."/>
            <person name="Pelin A."/>
            <person name="Henrissat B."/>
            <person name="Reynolds N.K."/>
            <person name="Benny G.L."/>
            <person name="Smith M.E."/>
            <person name="James T.Y."/>
            <person name="Grigoriev I.V."/>
        </authorList>
    </citation>
    <scope>NUCLEOTIDE SEQUENCE [LARGE SCALE GENOMIC DNA]</scope>
    <source>
        <strain evidence="8">ATCC 52028</strain>
    </source>
</reference>
<dbReference type="GO" id="GO:0030435">
    <property type="term" value="P:sporulation resulting in formation of a cellular spore"/>
    <property type="evidence" value="ECO:0007669"/>
    <property type="project" value="UniProtKB-KW"/>
</dbReference>
<dbReference type="PANTHER" id="PTHR33572">
    <property type="entry name" value="SPORE DEVELOPMENT REGULATOR VOSA"/>
    <property type="match status" value="1"/>
</dbReference>
<keyword evidence="4" id="KW-0804">Transcription</keyword>